<organism evidence="3 4">
    <name type="scientific">Massilia pinisoli</name>
    <dbReference type="NCBI Taxonomy" id="1772194"/>
    <lineage>
        <taxon>Bacteria</taxon>
        <taxon>Pseudomonadati</taxon>
        <taxon>Pseudomonadota</taxon>
        <taxon>Betaproteobacteria</taxon>
        <taxon>Burkholderiales</taxon>
        <taxon>Oxalobacteraceae</taxon>
        <taxon>Telluria group</taxon>
        <taxon>Massilia</taxon>
    </lineage>
</organism>
<feature type="transmembrane region" description="Helical" evidence="2">
    <location>
        <begin position="21"/>
        <end position="42"/>
    </location>
</feature>
<evidence type="ECO:0000256" key="2">
    <source>
        <dbReference type="SAM" id="Phobius"/>
    </source>
</evidence>
<evidence type="ECO:0000256" key="1">
    <source>
        <dbReference type="SAM" id="MobiDB-lite"/>
    </source>
</evidence>
<dbReference type="Proteomes" id="UP001204151">
    <property type="component" value="Unassembled WGS sequence"/>
</dbReference>
<keyword evidence="2" id="KW-1133">Transmembrane helix</keyword>
<reference evidence="3 4" key="1">
    <citation type="submission" date="2022-08" db="EMBL/GenBank/DDBJ databases">
        <title>Reclassification of Massilia species as members of the genera Telluria, Duganella, Pseudoduganella, Mokoshia gen. nov. and Zemynaea gen. nov. using orthogonal and non-orthogonal genome-based approaches.</title>
        <authorList>
            <person name="Bowman J.P."/>
        </authorList>
    </citation>
    <scope>NUCLEOTIDE SEQUENCE [LARGE SCALE GENOMIC DNA]</scope>
    <source>
        <strain evidence="3 4">JCM 31316</strain>
    </source>
</reference>
<feature type="compositionally biased region" description="Polar residues" evidence="1">
    <location>
        <begin position="83"/>
        <end position="101"/>
    </location>
</feature>
<protein>
    <submittedName>
        <fullName evidence="3">Pilus assembly protein</fullName>
    </submittedName>
</protein>
<evidence type="ECO:0000313" key="3">
    <source>
        <dbReference type="EMBL" id="MCS0581086.1"/>
    </source>
</evidence>
<comment type="caution">
    <text evidence="3">The sequence shown here is derived from an EMBL/GenBank/DDBJ whole genome shotgun (WGS) entry which is preliminary data.</text>
</comment>
<feature type="compositionally biased region" description="Low complexity" evidence="1">
    <location>
        <begin position="72"/>
        <end position="82"/>
    </location>
</feature>
<gene>
    <name evidence="3" type="ORF">NX784_05740</name>
</gene>
<accession>A0ABT1ZMF3</accession>
<dbReference type="RefSeq" id="WP_258815705.1">
    <property type="nucleotide sequence ID" value="NZ_JANUGW010000003.1"/>
</dbReference>
<name>A0ABT1ZMF3_9BURK</name>
<keyword evidence="4" id="KW-1185">Reference proteome</keyword>
<evidence type="ECO:0000313" key="4">
    <source>
        <dbReference type="Proteomes" id="UP001204151"/>
    </source>
</evidence>
<keyword evidence="2" id="KW-0472">Membrane</keyword>
<proteinExistence type="predicted"/>
<dbReference type="EMBL" id="JANUGW010000003">
    <property type="protein sequence ID" value="MCS0581086.1"/>
    <property type="molecule type" value="Genomic_DNA"/>
</dbReference>
<feature type="region of interest" description="Disordered" evidence="1">
    <location>
        <begin position="72"/>
        <end position="101"/>
    </location>
</feature>
<keyword evidence="2" id="KW-0812">Transmembrane</keyword>
<sequence length="101" mass="10495">MRNNFVTRLNRRNRKESGQGMTEYIIIVALIAVAAIAVTQLFGTTVRTQMGAIASEVGGNDAQADVTRAATAGSTAATTAQTKRSLSTYGNQQTAGSAGTN</sequence>